<dbReference type="InterPro" id="IPR051673">
    <property type="entry name" value="SSDNA_exonuclease_RecJ"/>
</dbReference>
<keyword evidence="5 9" id="KW-0269">Exonuclease</keyword>
<evidence type="ECO:0000259" key="6">
    <source>
        <dbReference type="Pfam" id="PF01368"/>
    </source>
</evidence>
<evidence type="ECO:0000259" key="8">
    <source>
        <dbReference type="Pfam" id="PF17768"/>
    </source>
</evidence>
<evidence type="ECO:0000256" key="2">
    <source>
        <dbReference type="ARBA" id="ARBA00019841"/>
    </source>
</evidence>
<dbReference type="InterPro" id="IPR004610">
    <property type="entry name" value="RecJ"/>
</dbReference>
<dbReference type="RefSeq" id="WP_180143692.1">
    <property type="nucleotide sequence ID" value="NZ_CAADHO010000008.1"/>
</dbReference>
<sequence>MHTDWTTTDIDASRAKDLGEALGVSPVTAGLLLARGHDTPETARAFLAPSLSGLRPPQRLHGMETAVARLVRAVTQGEVIFICGDYDADGITSTALLVLFLRSAGARVAWHLPHRVDDGYGFHPSQITDHAVPAGARVIVTVDCGSTSFDAVDAAKAHGIDVIITDHHTTGEALPEALAVINPKQPACESGMENLAGVGVAFYLAAALRTALRAADHWKNGEEPNLKALCDIVALGTVADIVPLTAENRILTRAGLEMINRSARPGIASLLTAAKANKETVDSEDIAFRLAPRINAAGRMDHAQTGLDLMLAPSKAQAAPIAKELCRLNSHRQETEARIFDEIVAYIEESPALLERKALVLANNGWHPGVLGIVASRVVREYGKPAFVISVDERGIGKGSGRSIPGVDLYQALSATAETLERFGGHRQAAGLQLKADRIRDFHRQLESHLATATTPEDYVTATPADARLPLSEISPELIDELESLAPFGEGNREPLFIAEDIRVLSSMEVGRCHRRYVLAAEGNPHLAKCMAIRFNHPGGPPEKRIARCLYSLRWNRWNGGKSPQMQIHDMES</sequence>
<dbReference type="GO" id="GO:0006310">
    <property type="term" value="P:DNA recombination"/>
    <property type="evidence" value="ECO:0007669"/>
    <property type="project" value="InterPro"/>
</dbReference>
<dbReference type="InterPro" id="IPR038763">
    <property type="entry name" value="DHH_sf"/>
</dbReference>
<accession>A0A4V6YUF1</accession>
<dbReference type="GO" id="GO:0008409">
    <property type="term" value="F:5'-3' exonuclease activity"/>
    <property type="evidence" value="ECO:0007669"/>
    <property type="project" value="InterPro"/>
</dbReference>
<evidence type="ECO:0000256" key="5">
    <source>
        <dbReference type="ARBA" id="ARBA00022839"/>
    </source>
</evidence>
<feature type="domain" description="DHHA1" evidence="7">
    <location>
        <begin position="357"/>
        <end position="448"/>
    </location>
</feature>
<dbReference type="Gene3D" id="3.10.310.30">
    <property type="match status" value="1"/>
</dbReference>
<dbReference type="InterPro" id="IPR001667">
    <property type="entry name" value="DDH_dom"/>
</dbReference>
<dbReference type="Pfam" id="PF02272">
    <property type="entry name" value="DHHA1"/>
    <property type="match status" value="1"/>
</dbReference>
<dbReference type="NCBIfam" id="TIGR00644">
    <property type="entry name" value="recJ"/>
    <property type="match status" value="1"/>
</dbReference>
<keyword evidence="4" id="KW-0378">Hydrolase</keyword>
<dbReference type="Gene3D" id="3.90.1640.30">
    <property type="match status" value="1"/>
</dbReference>
<keyword evidence="3" id="KW-0540">Nuclease</keyword>
<dbReference type="GO" id="GO:0006281">
    <property type="term" value="P:DNA repair"/>
    <property type="evidence" value="ECO:0007669"/>
    <property type="project" value="InterPro"/>
</dbReference>
<dbReference type="SUPFAM" id="SSF64182">
    <property type="entry name" value="DHH phosphoesterases"/>
    <property type="match status" value="1"/>
</dbReference>
<evidence type="ECO:0000259" key="7">
    <source>
        <dbReference type="Pfam" id="PF02272"/>
    </source>
</evidence>
<protein>
    <recommendedName>
        <fullName evidence="2">Single-stranded-DNA-specific exonuclease RecJ</fullName>
    </recommendedName>
</protein>
<dbReference type="PANTHER" id="PTHR30255">
    <property type="entry name" value="SINGLE-STRANDED-DNA-SPECIFIC EXONUCLEASE RECJ"/>
    <property type="match status" value="1"/>
</dbReference>
<dbReference type="GO" id="GO:0003676">
    <property type="term" value="F:nucleic acid binding"/>
    <property type="evidence" value="ECO:0007669"/>
    <property type="project" value="InterPro"/>
</dbReference>
<reference evidence="9 10" key="1">
    <citation type="submission" date="2019-03" db="EMBL/GenBank/DDBJ databases">
        <authorList>
            <person name="Nijsse B."/>
        </authorList>
    </citation>
    <scope>NUCLEOTIDE SEQUENCE [LARGE SCALE GENOMIC DNA]</scope>
    <source>
        <strain evidence="9">Desulfoluna butyratoxydans MSL71</strain>
    </source>
</reference>
<evidence type="ECO:0000313" key="9">
    <source>
        <dbReference type="EMBL" id="VFQ46228.1"/>
    </source>
</evidence>
<evidence type="ECO:0000313" key="10">
    <source>
        <dbReference type="Proteomes" id="UP000507962"/>
    </source>
</evidence>
<dbReference type="Pfam" id="PF17768">
    <property type="entry name" value="RecJ_OB"/>
    <property type="match status" value="1"/>
</dbReference>
<feature type="domain" description="DDH" evidence="6">
    <location>
        <begin position="80"/>
        <end position="237"/>
    </location>
</feature>
<keyword evidence="10" id="KW-1185">Reference proteome</keyword>
<proteinExistence type="inferred from homology"/>
<gene>
    <name evidence="9" type="ORF">MSL71_38910</name>
</gene>
<comment type="similarity">
    <text evidence="1">Belongs to the RecJ family.</text>
</comment>
<dbReference type="AlphaFoldDB" id="A0A4V6YUF1"/>
<dbReference type="Pfam" id="PF01368">
    <property type="entry name" value="DHH"/>
    <property type="match status" value="1"/>
</dbReference>
<evidence type="ECO:0000256" key="3">
    <source>
        <dbReference type="ARBA" id="ARBA00022722"/>
    </source>
</evidence>
<evidence type="ECO:0000256" key="1">
    <source>
        <dbReference type="ARBA" id="ARBA00005915"/>
    </source>
</evidence>
<dbReference type="EMBL" id="CAADHO010000008">
    <property type="protein sequence ID" value="VFQ46228.1"/>
    <property type="molecule type" value="Genomic_DNA"/>
</dbReference>
<dbReference type="InterPro" id="IPR041122">
    <property type="entry name" value="RecJ_OB"/>
</dbReference>
<dbReference type="InterPro" id="IPR003156">
    <property type="entry name" value="DHHA1_dom"/>
</dbReference>
<organism evidence="9 10">
    <name type="scientific">Desulfoluna butyratoxydans</name>
    <dbReference type="NCBI Taxonomy" id="231438"/>
    <lineage>
        <taxon>Bacteria</taxon>
        <taxon>Pseudomonadati</taxon>
        <taxon>Thermodesulfobacteriota</taxon>
        <taxon>Desulfobacteria</taxon>
        <taxon>Desulfobacterales</taxon>
        <taxon>Desulfolunaceae</taxon>
        <taxon>Desulfoluna</taxon>
    </lineage>
</organism>
<feature type="domain" description="RecJ OB" evidence="8">
    <location>
        <begin position="466"/>
        <end position="570"/>
    </location>
</feature>
<evidence type="ECO:0000256" key="4">
    <source>
        <dbReference type="ARBA" id="ARBA00022801"/>
    </source>
</evidence>
<name>A0A4V6YUF1_9BACT</name>
<dbReference type="Proteomes" id="UP000507962">
    <property type="component" value="Unassembled WGS sequence"/>
</dbReference>
<dbReference type="PANTHER" id="PTHR30255:SF2">
    <property type="entry name" value="SINGLE-STRANDED-DNA-SPECIFIC EXONUCLEASE RECJ"/>
    <property type="match status" value="1"/>
</dbReference>